<dbReference type="Proteomes" id="UP000295714">
    <property type="component" value="Unassembled WGS sequence"/>
</dbReference>
<dbReference type="Pfam" id="PF10652">
    <property type="entry name" value="DUF2480"/>
    <property type="match status" value="1"/>
</dbReference>
<comment type="caution">
    <text evidence="1">The sequence shown here is derived from an EMBL/GenBank/DDBJ whole genome shotgun (WGS) entry which is preliminary data.</text>
</comment>
<dbReference type="EMBL" id="SMGI01000002">
    <property type="protein sequence ID" value="TCK67953.1"/>
    <property type="molecule type" value="Genomic_DNA"/>
</dbReference>
<gene>
    <name evidence="1" type="ORF">DFQ05_1737</name>
</gene>
<dbReference type="RefSeq" id="WP_132704969.1">
    <property type="nucleotide sequence ID" value="NZ_SMGI01000002.1"/>
</dbReference>
<keyword evidence="2" id="KW-1185">Reference proteome</keyword>
<reference evidence="1 2" key="1">
    <citation type="journal article" date="2015" name="Stand. Genomic Sci.">
        <title>Genomic Encyclopedia of Bacterial and Archaeal Type Strains, Phase III: the genomes of soil and plant-associated and newly described type strains.</title>
        <authorList>
            <person name="Whitman W.B."/>
            <person name="Woyke T."/>
            <person name="Klenk H.P."/>
            <person name="Zhou Y."/>
            <person name="Lilburn T.G."/>
            <person name="Beck B.J."/>
            <person name="De Vos P."/>
            <person name="Vandamme P."/>
            <person name="Eisen J.A."/>
            <person name="Garrity G."/>
            <person name="Hugenholtz P."/>
            <person name="Kyrpides N.C."/>
        </authorList>
    </citation>
    <scope>NUCLEOTIDE SEQUENCE [LARGE SCALE GENOMIC DNA]</scope>
    <source>
        <strain evidence="1 2">CECT 8445</strain>
    </source>
</reference>
<organism evidence="1 2">
    <name type="scientific">Winogradskyella wandonensis</name>
    <dbReference type="NCBI Taxonomy" id="1442586"/>
    <lineage>
        <taxon>Bacteria</taxon>
        <taxon>Pseudomonadati</taxon>
        <taxon>Bacteroidota</taxon>
        <taxon>Flavobacteriia</taxon>
        <taxon>Flavobacteriales</taxon>
        <taxon>Flavobacteriaceae</taxon>
        <taxon>Winogradskyella</taxon>
    </lineage>
</organism>
<protein>
    <submittedName>
        <fullName evidence="1">Uncharacterized protein DUF2480</fullName>
    </submittedName>
</protein>
<proteinExistence type="predicted"/>
<dbReference type="InterPro" id="IPR018914">
    <property type="entry name" value="DUF2480"/>
</dbReference>
<dbReference type="OrthoDB" id="9803040at2"/>
<name>A0A4R1KTV0_9FLAO</name>
<sequence length="171" mass="19405">MADEIVNRVANSKLKVVDLEDFYPEGKRVSFDIKDWLWEGLVLREKEFRAYVNEHDWSQYKDAYVALYCSKDAIVPDWAYMLISIQLQDVAKLTVIGNLNQLESILYTDIISGLDLSEYKNAPIIIKGCSNKPVPANALVLLAQKLKPIAKSIMFGEACSSVPLYKKKVTK</sequence>
<evidence type="ECO:0000313" key="1">
    <source>
        <dbReference type="EMBL" id="TCK67953.1"/>
    </source>
</evidence>
<accession>A0A4R1KTV0</accession>
<evidence type="ECO:0000313" key="2">
    <source>
        <dbReference type="Proteomes" id="UP000295714"/>
    </source>
</evidence>
<dbReference type="AlphaFoldDB" id="A0A4R1KTV0"/>